<dbReference type="AlphaFoldDB" id="A0A1H2MB86"/>
<evidence type="ECO:0000313" key="10">
    <source>
        <dbReference type="EMBL" id="TDB57704.1"/>
    </source>
</evidence>
<comment type="similarity">
    <text evidence="2 5">Belongs to the flagella basal body rod proteins family.</text>
</comment>
<dbReference type="InterPro" id="IPR010930">
    <property type="entry name" value="Flg_bb/hook_C_dom"/>
</dbReference>
<dbReference type="PANTHER" id="PTHR30435">
    <property type="entry name" value="FLAGELLAR PROTEIN"/>
    <property type="match status" value="1"/>
</dbReference>
<keyword evidence="10" id="KW-0966">Cell projection</keyword>
<dbReference type="InterPro" id="IPR001444">
    <property type="entry name" value="Flag_bb_rod_N"/>
</dbReference>
<protein>
    <recommendedName>
        <fullName evidence="3 5">Flagellar hook protein FlgE</fullName>
    </recommendedName>
</protein>
<comment type="function">
    <text evidence="5">A flexible structure which links the flagellar filament to the drive apparatus in the basal body.</text>
</comment>
<feature type="domain" description="Flagellar basal body rod protein N-terminal" evidence="6">
    <location>
        <begin position="4"/>
        <end position="33"/>
    </location>
</feature>
<name>A0A1H2MB86_PSEVA</name>
<dbReference type="Pfam" id="PF06429">
    <property type="entry name" value="Flg_bbr_C"/>
    <property type="match status" value="1"/>
</dbReference>
<evidence type="ECO:0000259" key="6">
    <source>
        <dbReference type="Pfam" id="PF00460"/>
    </source>
</evidence>
<dbReference type="SUPFAM" id="SSF117143">
    <property type="entry name" value="Flagellar hook protein flgE"/>
    <property type="match status" value="1"/>
</dbReference>
<evidence type="ECO:0000259" key="9">
    <source>
        <dbReference type="Pfam" id="PF22692"/>
    </source>
</evidence>
<feature type="domain" description="Flagellar basal-body/hook protein C-terminal" evidence="7">
    <location>
        <begin position="405"/>
        <end position="449"/>
    </location>
</feature>
<dbReference type="GO" id="GO:0005829">
    <property type="term" value="C:cytosol"/>
    <property type="evidence" value="ECO:0007669"/>
    <property type="project" value="TreeGrafter"/>
</dbReference>
<proteinExistence type="inferred from homology"/>
<dbReference type="OrthoDB" id="8578401at2"/>
<keyword evidence="10" id="KW-0969">Cilium</keyword>
<evidence type="ECO:0000256" key="3">
    <source>
        <dbReference type="ARBA" id="ARBA00019015"/>
    </source>
</evidence>
<dbReference type="STRING" id="95300.SAMN05216558_0471"/>
<dbReference type="EMBL" id="RRZK01000032">
    <property type="protein sequence ID" value="TDB57704.1"/>
    <property type="molecule type" value="Genomic_DNA"/>
</dbReference>
<dbReference type="Pfam" id="PF07559">
    <property type="entry name" value="FlgE_D2"/>
    <property type="match status" value="1"/>
</dbReference>
<gene>
    <name evidence="10" type="ORF">EIY72_25940</name>
</gene>
<dbReference type="InterPro" id="IPR037925">
    <property type="entry name" value="FlgE/F/G-like"/>
</dbReference>
<keyword evidence="10" id="KW-0282">Flagellum</keyword>
<dbReference type="NCBIfam" id="NF004238">
    <property type="entry name" value="PRK05682.1-1"/>
    <property type="match status" value="1"/>
</dbReference>
<evidence type="ECO:0000256" key="5">
    <source>
        <dbReference type="RuleBase" id="RU362116"/>
    </source>
</evidence>
<feature type="domain" description="Flagellar hook protein FlgE D2" evidence="8">
    <location>
        <begin position="162"/>
        <end position="331"/>
    </location>
</feature>
<evidence type="ECO:0000313" key="11">
    <source>
        <dbReference type="Proteomes" id="UP000295254"/>
    </source>
</evidence>
<dbReference type="GO" id="GO:0071978">
    <property type="term" value="P:bacterial-type flagellum-dependent swarming motility"/>
    <property type="evidence" value="ECO:0007669"/>
    <property type="project" value="TreeGrafter"/>
</dbReference>
<dbReference type="GO" id="GO:0009424">
    <property type="term" value="C:bacterial-type flagellum hook"/>
    <property type="evidence" value="ECO:0007669"/>
    <property type="project" value="TreeGrafter"/>
</dbReference>
<dbReference type="InterPro" id="IPR011491">
    <property type="entry name" value="FlgE_D2"/>
</dbReference>
<dbReference type="GO" id="GO:0009425">
    <property type="term" value="C:bacterial-type flagellum basal body"/>
    <property type="evidence" value="ECO:0007669"/>
    <property type="project" value="UniProtKB-SubCell"/>
</dbReference>
<keyword evidence="11" id="KW-1185">Reference proteome</keyword>
<accession>A0A1H2MB86</accession>
<dbReference type="InterPro" id="IPR037058">
    <property type="entry name" value="Falgellar_hook_FlgE_sf"/>
</dbReference>
<evidence type="ECO:0000259" key="8">
    <source>
        <dbReference type="Pfam" id="PF07559"/>
    </source>
</evidence>
<dbReference type="Proteomes" id="UP000295254">
    <property type="component" value="Unassembled WGS sequence"/>
</dbReference>
<organism evidence="10 11">
    <name type="scientific">Pseudomonas vancouverensis</name>
    <dbReference type="NCBI Taxonomy" id="95300"/>
    <lineage>
        <taxon>Bacteria</taxon>
        <taxon>Pseudomonadati</taxon>
        <taxon>Pseudomonadota</taxon>
        <taxon>Gammaproteobacteria</taxon>
        <taxon>Pseudomonadales</taxon>
        <taxon>Pseudomonadaceae</taxon>
        <taxon>Pseudomonas</taxon>
    </lineage>
</organism>
<dbReference type="Gene3D" id="2.60.98.20">
    <property type="entry name" value="Flagellar hook protein FlgE"/>
    <property type="match status" value="1"/>
</dbReference>
<evidence type="ECO:0000259" key="7">
    <source>
        <dbReference type="Pfam" id="PF06429"/>
    </source>
</evidence>
<dbReference type="PANTHER" id="PTHR30435:SF1">
    <property type="entry name" value="FLAGELLAR HOOK PROTEIN FLGE"/>
    <property type="match status" value="1"/>
</dbReference>
<dbReference type="InterPro" id="IPR020013">
    <property type="entry name" value="Flagellar_FlgE/F/G"/>
</dbReference>
<keyword evidence="4 5" id="KW-0975">Bacterial flagellum</keyword>
<dbReference type="Pfam" id="PF22692">
    <property type="entry name" value="LlgE_F_G_D1"/>
    <property type="match status" value="1"/>
</dbReference>
<reference evidence="11" key="1">
    <citation type="journal article" date="2019" name="bioRxiv">
        <title>Bacterially produced spermidine induces plant systemic susceptibility to pathogens.</title>
        <authorList>
            <person name="Melnyk R.A."/>
            <person name="Beskrovnaya P.A."/>
            <person name="Liu Z."/>
            <person name="Song Y."/>
            <person name="Haney C.H."/>
        </authorList>
    </citation>
    <scope>NUCLEOTIDE SEQUENCE [LARGE SCALE GENOMIC DNA]</scope>
    <source>
        <strain evidence="11">Dha-51</strain>
    </source>
</reference>
<dbReference type="InterPro" id="IPR053967">
    <property type="entry name" value="LlgE_F_G-like_D1"/>
</dbReference>
<dbReference type="NCBIfam" id="TIGR03506">
    <property type="entry name" value="FlgEFG_subfam"/>
    <property type="match status" value="1"/>
</dbReference>
<evidence type="ECO:0000256" key="2">
    <source>
        <dbReference type="ARBA" id="ARBA00009677"/>
    </source>
</evidence>
<dbReference type="Pfam" id="PF00460">
    <property type="entry name" value="Flg_bb_rod"/>
    <property type="match status" value="1"/>
</dbReference>
<evidence type="ECO:0000256" key="4">
    <source>
        <dbReference type="ARBA" id="ARBA00023143"/>
    </source>
</evidence>
<evidence type="ECO:0000256" key="1">
    <source>
        <dbReference type="ARBA" id="ARBA00004117"/>
    </source>
</evidence>
<comment type="caution">
    <text evidence="10">The sequence shown here is derived from an EMBL/GenBank/DDBJ whole genome shotgun (WGS) entry which is preliminary data.</text>
</comment>
<sequence>MSFNIGLSGLYAANKQLDVTGNNIANVGTTGFKSSRAEFEDVYSATRLGTGSKTVGNGVRLANVSQQFTQGDISNTGNVLDMGINGSGFFVLNNNGSLSYTRAGTFKVDKDGYVTNTDGTSRLQGYGVDASGKIVNGVLTDLRIDTSNLAPKSTTNVSSTINLNSTADVIDQTVAANKFDPTKSATFTKQFSTPIYDTQGNQHTMDQYMVKTGPNTWDTYTLIDGRNPDGTPVSGTGAVDPVPSTMTFDSSGKLLQVSTPVPPTVPPTVPTPAPVISSDLKITNWTPGSVSNGVWTPNGASADPSGVTIAMANTTQFNADTARSIPSQNGYATGQITNLTIDGTGVLLANFSNNQTKPIGQISLASFTNEQGLQPVGGTSWKETYASGIPGYDAPQTGTLGSIASNSLEESNVNLTNELVDLIKAQSNYQANAKTISTQSTIMQTIIQMT</sequence>
<comment type="subcellular location">
    <subcellularLocation>
        <location evidence="1 5">Bacterial flagellum basal body</location>
    </subcellularLocation>
</comment>
<dbReference type="RefSeq" id="WP_093215348.1">
    <property type="nucleotide sequence ID" value="NZ_JBNNWH010000002.1"/>
</dbReference>
<feature type="domain" description="Flagellar hook protein FlgE/F/G-like D1" evidence="9">
    <location>
        <begin position="84"/>
        <end position="120"/>
    </location>
</feature>